<proteinExistence type="inferred from homology"/>
<organism evidence="3">
    <name type="scientific">Fagus sylvatica</name>
    <name type="common">Beechnut</name>
    <dbReference type="NCBI Taxonomy" id="28930"/>
    <lineage>
        <taxon>Eukaryota</taxon>
        <taxon>Viridiplantae</taxon>
        <taxon>Streptophyta</taxon>
        <taxon>Embryophyta</taxon>
        <taxon>Tracheophyta</taxon>
        <taxon>Spermatophyta</taxon>
        <taxon>Magnoliopsida</taxon>
        <taxon>eudicotyledons</taxon>
        <taxon>Gunneridae</taxon>
        <taxon>Pentapetalae</taxon>
        <taxon>rosids</taxon>
        <taxon>fabids</taxon>
        <taxon>Fagales</taxon>
        <taxon>Fagaceae</taxon>
        <taxon>Fagus</taxon>
    </lineage>
</organism>
<dbReference type="AlphaFoldDB" id="A0A2N9G4F3"/>
<gene>
    <name evidence="3" type="ORF">FSB_LOCUS21876</name>
</gene>
<evidence type="ECO:0000313" key="3">
    <source>
        <dbReference type="EMBL" id="SPC93994.1"/>
    </source>
</evidence>
<keyword evidence="1" id="KW-0112">Calmodulin-binding</keyword>
<accession>A0A2N9G4F3</accession>
<sequence length="148" mass="16765">MIAVVRIQAIFRGQQLRKQAAVTLRCMQALVRVQARVRVWCVKMSTEGLAVQKLWGERCNLADHQHQAGCCIISNFNGWWCDSPGTIDEVRPMLQMRQGRVVKRERAIAYSHSQQQSRLTTSSNPRTNKPLTSLKHLGQIRTAQNVAG</sequence>
<dbReference type="EMBL" id="OIVN01001444">
    <property type="protein sequence ID" value="SPC93994.1"/>
    <property type="molecule type" value="Genomic_DNA"/>
</dbReference>
<name>A0A2N9G4F3_FAGSY</name>
<protein>
    <submittedName>
        <fullName evidence="3">Uncharacterized protein</fullName>
    </submittedName>
</protein>
<dbReference type="PANTHER" id="PTHR32295:SF126">
    <property type="entry name" value="PROTEIN IQ-DOMAIN 8"/>
    <property type="match status" value="1"/>
</dbReference>
<evidence type="ECO:0000256" key="2">
    <source>
        <dbReference type="ARBA" id="ARBA00024341"/>
    </source>
</evidence>
<reference evidence="3" key="1">
    <citation type="submission" date="2018-02" db="EMBL/GenBank/DDBJ databases">
        <authorList>
            <person name="Cohen D.B."/>
            <person name="Kent A.D."/>
        </authorList>
    </citation>
    <scope>NUCLEOTIDE SEQUENCE</scope>
</reference>
<dbReference type="PROSITE" id="PS50096">
    <property type="entry name" value="IQ"/>
    <property type="match status" value="1"/>
</dbReference>
<dbReference type="PANTHER" id="PTHR32295">
    <property type="entry name" value="IQ-DOMAIN 5-RELATED"/>
    <property type="match status" value="1"/>
</dbReference>
<dbReference type="GO" id="GO:0005516">
    <property type="term" value="F:calmodulin binding"/>
    <property type="evidence" value="ECO:0007669"/>
    <property type="project" value="UniProtKB-KW"/>
</dbReference>
<evidence type="ECO:0000256" key="1">
    <source>
        <dbReference type="ARBA" id="ARBA00022860"/>
    </source>
</evidence>
<comment type="similarity">
    <text evidence="2">Belongs to the IQD family.</text>
</comment>